<reference evidence="1" key="1">
    <citation type="submission" date="2010-10" db="EMBL/GenBank/DDBJ databases">
        <authorList>
            <person name="Genoscope - CEA"/>
        </authorList>
    </citation>
    <scope>NUCLEOTIDE SEQUENCE</scope>
</reference>
<dbReference type="AlphaFoldDB" id="G2XM29"/>
<evidence type="ECO:0000313" key="1">
    <source>
        <dbReference type="EMBL" id="CBX25220.1"/>
    </source>
</evidence>
<dbReference type="EMBL" id="FQ378032">
    <property type="protein sequence ID" value="CBX25220.1"/>
    <property type="molecule type" value="Genomic_DNA"/>
</dbReference>
<organism evidence="1">
    <name type="scientific">Oryza brachyantha</name>
    <name type="common">malo sina</name>
    <dbReference type="NCBI Taxonomy" id="4533"/>
    <lineage>
        <taxon>Eukaryota</taxon>
        <taxon>Viridiplantae</taxon>
        <taxon>Streptophyta</taxon>
        <taxon>Embryophyta</taxon>
        <taxon>Tracheophyta</taxon>
        <taxon>Spermatophyta</taxon>
        <taxon>Magnoliopsida</taxon>
        <taxon>Liliopsida</taxon>
        <taxon>Poales</taxon>
        <taxon>Poaceae</taxon>
        <taxon>BOP clade</taxon>
        <taxon>Oryzoideae</taxon>
        <taxon>Oryzeae</taxon>
        <taxon>Oryzinae</taxon>
        <taxon>Oryza</taxon>
    </lineage>
</organism>
<proteinExistence type="predicted"/>
<name>G2XM29_ORYBR</name>
<accession>G2XM29</accession>
<protein>
    <submittedName>
        <fullName evidence="1">Hypothetical_protein</fullName>
    </submittedName>
</protein>
<gene>
    <name evidence="1" type="primary">Ob11g0083C03_3</name>
</gene>
<sequence>MVRKIMPLLHGRYGTNSGTPNGYLLFRLPFSNTKTLPISSSQGTKEQTAPLASISIILNCKRYKKVACVALGRSSYNNFITSPQGCFQGWQKTSPQIRAVGKSYRARLEAQVQVSHMAGQIEKNRT</sequence>